<sequence>MNRVQPNQHLRNLRLVPRSLEELAIFRHRQAALYSEVCELYPETCAPPQLSIRIGGETFRFRHGITFTPYAAATPCTGSLNFRSNAFKSSPAMCQFCSERLIRCRDARLSSGRERDYVLTGVSSPACPSGTQTERGMALPRPAAPGGMKPSVEELLERPSLLIRNHPQYFALLKQTLLQLRDLSGHMGLSLSGLEATSEPTWLGGLLGTIGDLEQQGLFRFDGKVLYSNGSGLYGHPELVRLLDELRWDSVQLSRAHHEASRNARIMRFRQPAASEGVGQQGPFEAVVGALQRVAHPPQVQLSCVLSRPGVATIDEAEAYLRWALGLGVRTVVFRELSRLDGHYHSNPVAKFIDEERVDMLGLVGAILPCPAAPPEAALRPALPDGPAGPAPEGRMLTARPGWRFRHCQLGFYYYGEYFTYQPQPQPCQPQQAPGPGPACEVAFESGNYEAFYRTLEGFGPVGPGGTAGRVVEKLVLHPDGSLCADWHPDSCRLATARQILAQGSPQGQGPSA</sequence>
<organism evidence="1 2">
    <name type="scientific">Paratrimastix pyriformis</name>
    <dbReference type="NCBI Taxonomy" id="342808"/>
    <lineage>
        <taxon>Eukaryota</taxon>
        <taxon>Metamonada</taxon>
        <taxon>Preaxostyla</taxon>
        <taxon>Paratrimastigidae</taxon>
        <taxon>Paratrimastix</taxon>
    </lineage>
</organism>
<dbReference type="Proteomes" id="UP001141327">
    <property type="component" value="Unassembled WGS sequence"/>
</dbReference>
<evidence type="ECO:0000313" key="1">
    <source>
        <dbReference type="EMBL" id="KAJ4461758.1"/>
    </source>
</evidence>
<dbReference type="EMBL" id="JAPMOS010000006">
    <property type="protein sequence ID" value="KAJ4461758.1"/>
    <property type="molecule type" value="Genomic_DNA"/>
</dbReference>
<comment type="caution">
    <text evidence="1">The sequence shown here is derived from an EMBL/GenBank/DDBJ whole genome shotgun (WGS) entry which is preliminary data.</text>
</comment>
<reference evidence="1" key="1">
    <citation type="journal article" date="2022" name="bioRxiv">
        <title>Genomics of Preaxostyla Flagellates Illuminates Evolutionary Transitions and the Path Towards Mitochondrial Loss.</title>
        <authorList>
            <person name="Novak L.V.F."/>
            <person name="Treitli S.C."/>
            <person name="Pyrih J."/>
            <person name="Halakuc P."/>
            <person name="Pipaliya S.V."/>
            <person name="Vacek V."/>
            <person name="Brzon O."/>
            <person name="Soukal P."/>
            <person name="Eme L."/>
            <person name="Dacks J.B."/>
            <person name="Karnkowska A."/>
            <person name="Elias M."/>
            <person name="Hampl V."/>
        </authorList>
    </citation>
    <scope>NUCLEOTIDE SEQUENCE</scope>
    <source>
        <strain evidence="1">RCP-MX</strain>
    </source>
</reference>
<protein>
    <submittedName>
        <fullName evidence="1">Radical SAM protein</fullName>
    </submittedName>
</protein>
<accession>A0ABQ8URI9</accession>
<name>A0ABQ8URI9_9EUKA</name>
<evidence type="ECO:0000313" key="2">
    <source>
        <dbReference type="Proteomes" id="UP001141327"/>
    </source>
</evidence>
<gene>
    <name evidence="1" type="ORF">PAPYR_1899</name>
</gene>
<proteinExistence type="predicted"/>
<keyword evidence="2" id="KW-1185">Reference proteome</keyword>